<dbReference type="Proteomes" id="UP001488838">
    <property type="component" value="Unassembled WGS sequence"/>
</dbReference>
<evidence type="ECO:0000313" key="3">
    <source>
        <dbReference type="Proteomes" id="UP001488838"/>
    </source>
</evidence>
<organism evidence="2 3">
    <name type="scientific">Myodes glareolus</name>
    <name type="common">Bank vole</name>
    <name type="synonym">Clethrionomys glareolus</name>
    <dbReference type="NCBI Taxonomy" id="447135"/>
    <lineage>
        <taxon>Eukaryota</taxon>
        <taxon>Metazoa</taxon>
        <taxon>Chordata</taxon>
        <taxon>Craniata</taxon>
        <taxon>Vertebrata</taxon>
        <taxon>Euteleostomi</taxon>
        <taxon>Mammalia</taxon>
        <taxon>Eutheria</taxon>
        <taxon>Euarchontoglires</taxon>
        <taxon>Glires</taxon>
        <taxon>Rodentia</taxon>
        <taxon>Myomorpha</taxon>
        <taxon>Muroidea</taxon>
        <taxon>Cricetidae</taxon>
        <taxon>Arvicolinae</taxon>
        <taxon>Myodes</taxon>
    </lineage>
</organism>
<name>A0AAW0H1L2_MYOGA</name>
<evidence type="ECO:0000313" key="2">
    <source>
        <dbReference type="EMBL" id="KAK7795293.1"/>
    </source>
</evidence>
<protein>
    <submittedName>
        <fullName evidence="2">Uncharacterized protein</fullName>
    </submittedName>
</protein>
<dbReference type="AlphaFoldDB" id="A0AAW0H1L2"/>
<feature type="region of interest" description="Disordered" evidence="1">
    <location>
        <begin position="101"/>
        <end position="122"/>
    </location>
</feature>
<gene>
    <name evidence="2" type="ORF">U0070_027442</name>
</gene>
<reference evidence="2 3" key="1">
    <citation type="journal article" date="2023" name="bioRxiv">
        <title>Conserved and derived expression patterns and positive selection on dental genes reveal complex evolutionary context of ever-growing rodent molars.</title>
        <authorList>
            <person name="Calamari Z.T."/>
            <person name="Song A."/>
            <person name="Cohen E."/>
            <person name="Akter M."/>
            <person name="Roy R.D."/>
            <person name="Hallikas O."/>
            <person name="Christensen M.M."/>
            <person name="Li P."/>
            <person name="Marangoni P."/>
            <person name="Jernvall J."/>
            <person name="Klein O.D."/>
        </authorList>
    </citation>
    <scope>NUCLEOTIDE SEQUENCE [LARGE SCALE GENOMIC DNA]</scope>
    <source>
        <strain evidence="2">V071</strain>
    </source>
</reference>
<evidence type="ECO:0000256" key="1">
    <source>
        <dbReference type="SAM" id="MobiDB-lite"/>
    </source>
</evidence>
<proteinExistence type="predicted"/>
<sequence>MQRKQVPVSLSMAFQKGSRPATFRESSHIQRIWLDRVLVQSQSNWPCAARLHAQQALAIGRSQDHHLHPHWAPGWLPPHPGRAGLPRAGLCTWAWWSPRRNTSPASQTPHSTREILDMTNTF</sequence>
<feature type="non-terminal residue" evidence="2">
    <location>
        <position position="122"/>
    </location>
</feature>
<dbReference type="EMBL" id="JBBHLL010002723">
    <property type="protein sequence ID" value="KAK7795293.1"/>
    <property type="molecule type" value="Genomic_DNA"/>
</dbReference>
<keyword evidence="3" id="KW-1185">Reference proteome</keyword>
<accession>A0AAW0H1L2</accession>
<feature type="compositionally biased region" description="Polar residues" evidence="1">
    <location>
        <begin position="101"/>
        <end position="110"/>
    </location>
</feature>
<comment type="caution">
    <text evidence="2">The sequence shown here is derived from an EMBL/GenBank/DDBJ whole genome shotgun (WGS) entry which is preliminary data.</text>
</comment>